<dbReference type="EMBL" id="CAJHJT010000001">
    <property type="protein sequence ID" value="CAD6993428.1"/>
    <property type="molecule type" value="Genomic_DNA"/>
</dbReference>
<reference evidence="2" key="1">
    <citation type="submission" date="2020-11" db="EMBL/GenBank/DDBJ databases">
        <authorList>
            <person name="Whitehead M."/>
        </authorList>
    </citation>
    <scope>NUCLEOTIDE SEQUENCE</scope>
    <source>
        <strain evidence="2">EGII</strain>
    </source>
</reference>
<keyword evidence="1" id="KW-0472">Membrane</keyword>
<gene>
    <name evidence="2" type="ORF">CCAP1982_LOCUS2243</name>
</gene>
<protein>
    <submittedName>
        <fullName evidence="2">(Mediterranean fruit fly) hypothetical protein</fullName>
    </submittedName>
</protein>
<keyword evidence="1" id="KW-0812">Transmembrane</keyword>
<evidence type="ECO:0000313" key="2">
    <source>
        <dbReference type="EMBL" id="CAD6993428.1"/>
    </source>
</evidence>
<keyword evidence="3" id="KW-1185">Reference proteome</keyword>
<keyword evidence="1" id="KW-1133">Transmembrane helix</keyword>
<dbReference type="Proteomes" id="UP000606786">
    <property type="component" value="Unassembled WGS sequence"/>
</dbReference>
<evidence type="ECO:0000313" key="3">
    <source>
        <dbReference type="Proteomes" id="UP000606786"/>
    </source>
</evidence>
<organism evidence="2 3">
    <name type="scientific">Ceratitis capitata</name>
    <name type="common">Mediterranean fruit fly</name>
    <name type="synonym">Tephritis capitata</name>
    <dbReference type="NCBI Taxonomy" id="7213"/>
    <lineage>
        <taxon>Eukaryota</taxon>
        <taxon>Metazoa</taxon>
        <taxon>Ecdysozoa</taxon>
        <taxon>Arthropoda</taxon>
        <taxon>Hexapoda</taxon>
        <taxon>Insecta</taxon>
        <taxon>Pterygota</taxon>
        <taxon>Neoptera</taxon>
        <taxon>Endopterygota</taxon>
        <taxon>Diptera</taxon>
        <taxon>Brachycera</taxon>
        <taxon>Muscomorpha</taxon>
        <taxon>Tephritoidea</taxon>
        <taxon>Tephritidae</taxon>
        <taxon>Ceratitis</taxon>
        <taxon>Ceratitis</taxon>
    </lineage>
</organism>
<name>A0A811U4Z5_CERCA</name>
<dbReference type="AlphaFoldDB" id="A0A811U4Z5"/>
<proteinExistence type="predicted"/>
<feature type="transmembrane region" description="Helical" evidence="1">
    <location>
        <begin position="51"/>
        <end position="69"/>
    </location>
</feature>
<sequence>MLARELLLFDHFMYFFNIVLYDRIEGPAAADLIGAGVAVSTKLSKPIFDDVIWQSISPIIFIQLFFCFLRRFASQKIMLFTVAAHSGGQEGYFTPHLVNIPMKL</sequence>
<evidence type="ECO:0000256" key="1">
    <source>
        <dbReference type="SAM" id="Phobius"/>
    </source>
</evidence>
<accession>A0A811U4Z5</accession>
<comment type="caution">
    <text evidence="2">The sequence shown here is derived from an EMBL/GenBank/DDBJ whole genome shotgun (WGS) entry which is preliminary data.</text>
</comment>